<accession>A0A1I5QYF9</accession>
<feature type="transmembrane region" description="Helical" evidence="1">
    <location>
        <begin position="56"/>
        <end position="76"/>
    </location>
</feature>
<evidence type="ECO:0000313" key="3">
    <source>
        <dbReference type="EMBL" id="SFP51117.1"/>
    </source>
</evidence>
<keyword evidence="5" id="KW-1185">Reference proteome</keyword>
<evidence type="ECO:0000313" key="2">
    <source>
        <dbReference type="EMBL" id="GEM01998.1"/>
    </source>
</evidence>
<dbReference type="EMBL" id="FOXC01000025">
    <property type="protein sequence ID" value="SFP51117.1"/>
    <property type="molecule type" value="Genomic_DNA"/>
</dbReference>
<organism evidence="3 4">
    <name type="scientific">Halolactibacillus halophilus</name>
    <dbReference type="NCBI Taxonomy" id="306540"/>
    <lineage>
        <taxon>Bacteria</taxon>
        <taxon>Bacillati</taxon>
        <taxon>Bacillota</taxon>
        <taxon>Bacilli</taxon>
        <taxon>Bacillales</taxon>
        <taxon>Bacillaceae</taxon>
        <taxon>Halolactibacillus</taxon>
    </lineage>
</organism>
<reference evidence="3 4" key="1">
    <citation type="submission" date="2016-10" db="EMBL/GenBank/DDBJ databases">
        <authorList>
            <person name="de Groot N.N."/>
        </authorList>
    </citation>
    <scope>NUCLEOTIDE SEQUENCE [LARGE SCALE GENOMIC DNA]</scope>
    <source>
        <strain evidence="3 4">DSM 17073</strain>
    </source>
</reference>
<dbReference type="STRING" id="306540.SAMN05421839_12540"/>
<evidence type="ECO:0000313" key="5">
    <source>
        <dbReference type="Proteomes" id="UP000321547"/>
    </source>
</evidence>
<evidence type="ECO:0000256" key="1">
    <source>
        <dbReference type="SAM" id="Phobius"/>
    </source>
</evidence>
<name>A0A1I5QYF9_9BACI</name>
<sequence>MNVYEVLKQFIDTILQPPISFLDLAIERLQGVQLVTAQGLNIGQYFKVFGDLPSEWQMVVTSLLASTVLLGTLLMVRSIMRLYFSVKDGVKWW</sequence>
<keyword evidence="1" id="KW-1133">Transmembrane helix</keyword>
<dbReference type="EMBL" id="BJWI01000021">
    <property type="protein sequence ID" value="GEM01998.1"/>
    <property type="molecule type" value="Genomic_DNA"/>
</dbReference>
<proteinExistence type="predicted"/>
<reference evidence="2 5" key="2">
    <citation type="submission" date="2019-07" db="EMBL/GenBank/DDBJ databases">
        <title>Whole genome shotgun sequence of Halolactibacillus halophilus NBRC 100868.</title>
        <authorList>
            <person name="Hosoyama A."/>
            <person name="Uohara A."/>
            <person name="Ohji S."/>
            <person name="Ichikawa N."/>
        </authorList>
    </citation>
    <scope>NUCLEOTIDE SEQUENCE [LARGE SCALE GENOMIC DNA]</scope>
    <source>
        <strain evidence="2 5">NBRC 100868</strain>
    </source>
</reference>
<dbReference type="AlphaFoldDB" id="A0A1I5QYF9"/>
<keyword evidence="1" id="KW-0812">Transmembrane</keyword>
<evidence type="ECO:0000313" key="4">
    <source>
        <dbReference type="Proteomes" id="UP000242243"/>
    </source>
</evidence>
<dbReference type="Proteomes" id="UP000242243">
    <property type="component" value="Unassembled WGS sequence"/>
</dbReference>
<dbReference type="OrthoDB" id="2628632at2"/>
<gene>
    <name evidence="2" type="ORF">HHA03_15300</name>
    <name evidence="3" type="ORF">SAMN05421839_12540</name>
</gene>
<keyword evidence="1" id="KW-0472">Membrane</keyword>
<protein>
    <submittedName>
        <fullName evidence="3">Uncharacterized protein</fullName>
    </submittedName>
</protein>
<dbReference type="Proteomes" id="UP000321547">
    <property type="component" value="Unassembled WGS sequence"/>
</dbReference>